<dbReference type="Gene3D" id="3.90.1410.10">
    <property type="entry name" value="set domain protein methyltransferase, domain 1"/>
    <property type="match status" value="1"/>
</dbReference>
<dbReference type="InterPro" id="IPR015353">
    <property type="entry name" value="Rubisco_LSMT_subst-bd"/>
</dbReference>
<dbReference type="PANTHER" id="PTHR13271">
    <property type="entry name" value="UNCHARACTERIZED PUTATIVE METHYLTRANSFERASE"/>
    <property type="match status" value="1"/>
</dbReference>
<dbReference type="AlphaFoldDB" id="A0A7S3Z902"/>
<organism evidence="5">
    <name type="scientific">Lotharella globosa</name>
    <dbReference type="NCBI Taxonomy" id="91324"/>
    <lineage>
        <taxon>Eukaryota</taxon>
        <taxon>Sar</taxon>
        <taxon>Rhizaria</taxon>
        <taxon>Cercozoa</taxon>
        <taxon>Chlorarachniophyceae</taxon>
        <taxon>Lotharella</taxon>
    </lineage>
</organism>
<evidence type="ECO:0000313" key="5">
    <source>
        <dbReference type="EMBL" id="CAE0675682.1"/>
    </source>
</evidence>
<dbReference type="PANTHER" id="PTHR13271:SF137">
    <property type="entry name" value="SET DOMAIN-CONTAINING PROTEIN"/>
    <property type="match status" value="1"/>
</dbReference>
<reference evidence="5" key="1">
    <citation type="submission" date="2021-01" db="EMBL/GenBank/DDBJ databases">
        <authorList>
            <person name="Corre E."/>
            <person name="Pelletier E."/>
            <person name="Niang G."/>
            <person name="Scheremetjew M."/>
            <person name="Finn R."/>
            <person name="Kale V."/>
            <person name="Holt S."/>
            <person name="Cochrane G."/>
            <person name="Meng A."/>
            <person name="Brown T."/>
            <person name="Cohen L."/>
        </authorList>
    </citation>
    <scope>NUCLEOTIDE SEQUENCE</scope>
    <source>
        <strain evidence="5">CCCM811</strain>
    </source>
</reference>
<dbReference type="SUPFAM" id="SSF82199">
    <property type="entry name" value="SET domain"/>
    <property type="match status" value="1"/>
</dbReference>
<keyword evidence="1" id="KW-0489">Methyltransferase</keyword>
<accession>A0A7S3Z902</accession>
<sequence length="450" mass="51533">MRAWLRKFGSDVYLVDIQKGKEGEGRIVSVSENVKDGQRILFVPVSVMMTSASAQSSSIGKRITDSGCTVKSSHTWLAAHLMEEKRKQKQSRFFQYTCSLPLRFDNMPINFTTEQKRLLKGSSSLEQVKAMSNELRQEYSTLVEHVKGFDYSFEVFVWARLCVLTRAFAIEKNGRPMDALVPVADMLNHSNNPTVSWYYDNSQKGFVITAEKDMNKGTEVFDSYGIKSQRRFFVNYGFTIDRNIFKHNQAVITVTLSSLDPAYKHKLPRIGTGAGGRDASARFTVSPGYRSRGVGRMLSYCRFVTAKQEELNKAPDKFARPQEVGIISIPSEIRALKRLEQSTLQALSMFPDPLHSDHKALKTNVFRNANDRNCMVMRASEKEVLHWFVGFCRAMCDLYRRLSSETTAESRIATFNKMHKITWRKVLGHKWMQSYKDYIDDAVEELIFES</sequence>
<dbReference type="InterPro" id="IPR001214">
    <property type="entry name" value="SET_dom"/>
</dbReference>
<dbReference type="GO" id="GO:0032259">
    <property type="term" value="P:methylation"/>
    <property type="evidence" value="ECO:0007669"/>
    <property type="project" value="UniProtKB-KW"/>
</dbReference>
<dbReference type="CDD" id="cd10527">
    <property type="entry name" value="SET_LSMT"/>
    <property type="match status" value="1"/>
</dbReference>
<evidence type="ECO:0000256" key="3">
    <source>
        <dbReference type="ARBA" id="ARBA00022691"/>
    </source>
</evidence>
<dbReference type="EMBL" id="HBIV01038634">
    <property type="protein sequence ID" value="CAE0675682.1"/>
    <property type="molecule type" value="Transcribed_RNA"/>
</dbReference>
<dbReference type="InterPro" id="IPR036464">
    <property type="entry name" value="Rubisco_LSMT_subst-bd_sf"/>
</dbReference>
<dbReference type="PROSITE" id="PS50280">
    <property type="entry name" value="SET"/>
    <property type="match status" value="1"/>
</dbReference>
<dbReference type="InterPro" id="IPR046341">
    <property type="entry name" value="SET_dom_sf"/>
</dbReference>
<name>A0A7S3Z902_9EUKA</name>
<feature type="domain" description="SET" evidence="4">
    <location>
        <begin position="10"/>
        <end position="225"/>
    </location>
</feature>
<proteinExistence type="predicted"/>
<protein>
    <recommendedName>
        <fullName evidence="4">SET domain-containing protein</fullName>
    </recommendedName>
</protein>
<evidence type="ECO:0000259" key="4">
    <source>
        <dbReference type="PROSITE" id="PS50280"/>
    </source>
</evidence>
<dbReference type="GO" id="GO:0016279">
    <property type="term" value="F:protein-lysine N-methyltransferase activity"/>
    <property type="evidence" value="ECO:0007669"/>
    <property type="project" value="TreeGrafter"/>
</dbReference>
<gene>
    <name evidence="5" type="ORF">LGLO00237_LOCUS27459</name>
</gene>
<dbReference type="Gene3D" id="3.90.1420.10">
    <property type="entry name" value="Rubisco LSMT, substrate-binding domain"/>
    <property type="match status" value="1"/>
</dbReference>
<keyword evidence="3" id="KW-0949">S-adenosyl-L-methionine</keyword>
<dbReference type="Pfam" id="PF00856">
    <property type="entry name" value="SET"/>
    <property type="match status" value="1"/>
</dbReference>
<keyword evidence="2" id="KW-0808">Transferase</keyword>
<evidence type="ECO:0000256" key="1">
    <source>
        <dbReference type="ARBA" id="ARBA00022603"/>
    </source>
</evidence>
<dbReference type="Pfam" id="PF09273">
    <property type="entry name" value="Rubis-subs-bind"/>
    <property type="match status" value="1"/>
</dbReference>
<dbReference type="InterPro" id="IPR050600">
    <property type="entry name" value="SETD3_SETD6_MTase"/>
</dbReference>
<evidence type="ECO:0000256" key="2">
    <source>
        <dbReference type="ARBA" id="ARBA00022679"/>
    </source>
</evidence>